<dbReference type="SUPFAM" id="SSF88713">
    <property type="entry name" value="Glycoside hydrolase/deacetylase"/>
    <property type="match status" value="1"/>
</dbReference>
<gene>
    <name evidence="4" type="ORF">SAMN05216245_12415</name>
</gene>
<keyword evidence="2" id="KW-0732">Signal</keyword>
<evidence type="ECO:0000256" key="1">
    <source>
        <dbReference type="ARBA" id="ARBA00004613"/>
    </source>
</evidence>
<dbReference type="RefSeq" id="WP_093914250.1">
    <property type="nucleotide sequence ID" value="NZ_FONL01000024.1"/>
</dbReference>
<dbReference type="PANTHER" id="PTHR34216">
    <property type="match status" value="1"/>
</dbReference>
<dbReference type="EMBL" id="FONL01000024">
    <property type="protein sequence ID" value="SFE84416.1"/>
    <property type="molecule type" value="Genomic_DNA"/>
</dbReference>
<comment type="subcellular location">
    <subcellularLocation>
        <location evidence="1">Secreted</location>
    </subcellularLocation>
</comment>
<proteinExistence type="predicted"/>
<protein>
    <submittedName>
        <fullName evidence="4">Polysaccharide deacetylase</fullName>
    </submittedName>
</protein>
<dbReference type="GO" id="GO:0016810">
    <property type="term" value="F:hydrolase activity, acting on carbon-nitrogen (but not peptide) bonds"/>
    <property type="evidence" value="ECO:0007669"/>
    <property type="project" value="InterPro"/>
</dbReference>
<dbReference type="Gene3D" id="3.20.20.370">
    <property type="entry name" value="Glycoside hydrolase/deacetylase"/>
    <property type="match status" value="1"/>
</dbReference>
<dbReference type="CDD" id="cd10918">
    <property type="entry name" value="CE4_NodB_like_5s_6s"/>
    <property type="match status" value="1"/>
</dbReference>
<evidence type="ECO:0000313" key="5">
    <source>
        <dbReference type="Proteomes" id="UP000198896"/>
    </source>
</evidence>
<dbReference type="InterPro" id="IPR051398">
    <property type="entry name" value="Polysacch_Deacetylase"/>
</dbReference>
<dbReference type="STRING" id="1123323.SAMN05216245_12415"/>
<evidence type="ECO:0000256" key="2">
    <source>
        <dbReference type="ARBA" id="ARBA00022729"/>
    </source>
</evidence>
<dbReference type="Pfam" id="PF01522">
    <property type="entry name" value="Polysacc_deac_1"/>
    <property type="match status" value="1"/>
</dbReference>
<evidence type="ECO:0000259" key="3">
    <source>
        <dbReference type="PROSITE" id="PS51677"/>
    </source>
</evidence>
<dbReference type="GO" id="GO:0005576">
    <property type="term" value="C:extracellular region"/>
    <property type="evidence" value="ECO:0007669"/>
    <property type="project" value="UniProtKB-SubCell"/>
</dbReference>
<evidence type="ECO:0000313" key="4">
    <source>
        <dbReference type="EMBL" id="SFE84416.1"/>
    </source>
</evidence>
<dbReference type="GO" id="GO:0005975">
    <property type="term" value="P:carbohydrate metabolic process"/>
    <property type="evidence" value="ECO:0007669"/>
    <property type="project" value="InterPro"/>
</dbReference>
<organism evidence="4 5">
    <name type="scientific">Succiniclasticum ruminis DSM 9236</name>
    <dbReference type="NCBI Taxonomy" id="1123323"/>
    <lineage>
        <taxon>Bacteria</taxon>
        <taxon>Bacillati</taxon>
        <taxon>Bacillota</taxon>
        <taxon>Negativicutes</taxon>
        <taxon>Acidaminococcales</taxon>
        <taxon>Acidaminococcaceae</taxon>
        <taxon>Succiniclasticum</taxon>
    </lineage>
</organism>
<dbReference type="Proteomes" id="UP000198896">
    <property type="component" value="Unassembled WGS sequence"/>
</dbReference>
<name>A0A1I2DV65_9FIRM</name>
<dbReference type="AlphaFoldDB" id="A0A1I2DV65"/>
<dbReference type="InterPro" id="IPR011330">
    <property type="entry name" value="Glyco_hydro/deAcase_b/a-brl"/>
</dbReference>
<sequence length="294" mass="33502">MFKTVYRILSVLLVLAAICGMAYKGRIKEDFENYKTRAIPALMYHSISEVPAGWPADLCVAPGVFEEHLQYLKAQGYNVVTAPQAVILLKSRQNVMNTVIVTFDDGYENNYTEAFPLLKKYGFRGNFYIVGNDVGKEKNQDGMKKYMSFAQIKEMHDQGMEIGSHSMSHDPLTSIKPELLPWEIYQPLNLFYQKMNFWISGIAFPNGAFNDAIIAEIRKYFKYEYGFSGQAGCNTLKIVEETPFALRRAGVYDRGNGAKDVEKVLQKCYVFGYLEEKGLPVILLDKARRLLPFI</sequence>
<feature type="domain" description="NodB homology" evidence="3">
    <location>
        <begin position="97"/>
        <end position="294"/>
    </location>
</feature>
<reference evidence="4 5" key="1">
    <citation type="submission" date="2016-10" db="EMBL/GenBank/DDBJ databases">
        <authorList>
            <person name="de Groot N.N."/>
        </authorList>
    </citation>
    <scope>NUCLEOTIDE SEQUENCE [LARGE SCALE GENOMIC DNA]</scope>
    <source>
        <strain evidence="4 5">DSM 9236</strain>
    </source>
</reference>
<dbReference type="PANTHER" id="PTHR34216:SF3">
    <property type="entry name" value="POLY-BETA-1,6-N-ACETYL-D-GLUCOSAMINE N-DEACETYLASE"/>
    <property type="match status" value="1"/>
</dbReference>
<dbReference type="PROSITE" id="PS51677">
    <property type="entry name" value="NODB"/>
    <property type="match status" value="1"/>
</dbReference>
<dbReference type="OrthoDB" id="9778320at2"/>
<accession>A0A1I2DV65</accession>
<dbReference type="InterPro" id="IPR002509">
    <property type="entry name" value="NODB_dom"/>
</dbReference>
<keyword evidence="5" id="KW-1185">Reference proteome</keyword>